<gene>
    <name evidence="2" type="ORF">ANN_22611</name>
</gene>
<accession>A0ABQ8S9J1</accession>
<name>A0ABQ8S9J1_PERAM</name>
<proteinExistence type="predicted"/>
<reference evidence="2 3" key="1">
    <citation type="journal article" date="2022" name="Allergy">
        <title>Genome assembly and annotation of Periplaneta americana reveal a comprehensive cockroach allergen profile.</title>
        <authorList>
            <person name="Wang L."/>
            <person name="Xiong Q."/>
            <person name="Saelim N."/>
            <person name="Wang L."/>
            <person name="Nong W."/>
            <person name="Wan A.T."/>
            <person name="Shi M."/>
            <person name="Liu X."/>
            <person name="Cao Q."/>
            <person name="Hui J.H.L."/>
            <person name="Sookrung N."/>
            <person name="Leung T.F."/>
            <person name="Tungtrongchitr A."/>
            <person name="Tsui S.K.W."/>
        </authorList>
    </citation>
    <scope>NUCLEOTIDE SEQUENCE [LARGE SCALE GENOMIC DNA]</scope>
    <source>
        <strain evidence="2">PWHHKU_190912</strain>
    </source>
</reference>
<feature type="region of interest" description="Disordered" evidence="1">
    <location>
        <begin position="75"/>
        <end position="106"/>
    </location>
</feature>
<dbReference type="EMBL" id="JAJSOF020000033">
    <property type="protein sequence ID" value="KAJ4430395.1"/>
    <property type="molecule type" value="Genomic_DNA"/>
</dbReference>
<feature type="compositionally biased region" description="Acidic residues" evidence="1">
    <location>
        <begin position="79"/>
        <end position="106"/>
    </location>
</feature>
<evidence type="ECO:0000256" key="1">
    <source>
        <dbReference type="SAM" id="MobiDB-lite"/>
    </source>
</evidence>
<dbReference type="Proteomes" id="UP001148838">
    <property type="component" value="Unassembled WGS sequence"/>
</dbReference>
<comment type="caution">
    <text evidence="2">The sequence shown here is derived from an EMBL/GenBank/DDBJ whole genome shotgun (WGS) entry which is preliminary data.</text>
</comment>
<keyword evidence="3" id="KW-1185">Reference proteome</keyword>
<evidence type="ECO:0000313" key="2">
    <source>
        <dbReference type="EMBL" id="KAJ4430395.1"/>
    </source>
</evidence>
<evidence type="ECO:0000313" key="3">
    <source>
        <dbReference type="Proteomes" id="UP001148838"/>
    </source>
</evidence>
<organism evidence="2 3">
    <name type="scientific">Periplaneta americana</name>
    <name type="common">American cockroach</name>
    <name type="synonym">Blatta americana</name>
    <dbReference type="NCBI Taxonomy" id="6978"/>
    <lineage>
        <taxon>Eukaryota</taxon>
        <taxon>Metazoa</taxon>
        <taxon>Ecdysozoa</taxon>
        <taxon>Arthropoda</taxon>
        <taxon>Hexapoda</taxon>
        <taxon>Insecta</taxon>
        <taxon>Pterygota</taxon>
        <taxon>Neoptera</taxon>
        <taxon>Polyneoptera</taxon>
        <taxon>Dictyoptera</taxon>
        <taxon>Blattodea</taxon>
        <taxon>Blattoidea</taxon>
        <taxon>Blattidae</taxon>
        <taxon>Blattinae</taxon>
        <taxon>Periplaneta</taxon>
    </lineage>
</organism>
<sequence length="207" mass="23216">MAALCEGGNEPLEFYKSHLPFAEQVLNLNRRSQHATVSPYSQKEKKSTVAHNLQGSVIVIIDAITSVAVNDDIFSPAQLDDDDDDHDDDDDDDDDDDEDDDDDDDDGSSDFISTHFLCNLIRGGPLAWGLGEGLKTYHRKKQIVTKPQRSFGMGLILWHDDNNMGILLDASKEIGLEVNPKRTKYLIMSPNQNILRNGSIKIWKFIL</sequence>
<protein>
    <submittedName>
        <fullName evidence="2">Uncharacterized protein</fullName>
    </submittedName>
</protein>